<keyword evidence="1" id="KW-0812">Transmembrane</keyword>
<dbReference type="EMBL" id="LCFA01000014">
    <property type="protein sequence ID" value="KKS81959.1"/>
    <property type="molecule type" value="Genomic_DNA"/>
</dbReference>
<accession>A0A0G1C943</accession>
<gene>
    <name evidence="2" type="ORF">UV58_C0014G0005</name>
</gene>
<reference evidence="2 3" key="1">
    <citation type="journal article" date="2015" name="Nature">
        <title>rRNA introns, odd ribosomes, and small enigmatic genomes across a large radiation of phyla.</title>
        <authorList>
            <person name="Brown C.T."/>
            <person name="Hug L.A."/>
            <person name="Thomas B.C."/>
            <person name="Sharon I."/>
            <person name="Castelle C.J."/>
            <person name="Singh A."/>
            <person name="Wilkins M.J."/>
            <person name="Williams K.H."/>
            <person name="Banfield J.F."/>
        </authorList>
    </citation>
    <scope>NUCLEOTIDE SEQUENCE [LARGE SCALE GENOMIC DNA]</scope>
</reference>
<evidence type="ECO:0000313" key="3">
    <source>
        <dbReference type="Proteomes" id="UP000034810"/>
    </source>
</evidence>
<evidence type="ECO:0008006" key="4">
    <source>
        <dbReference type="Google" id="ProtNLM"/>
    </source>
</evidence>
<keyword evidence="1" id="KW-1133">Transmembrane helix</keyword>
<dbReference type="AlphaFoldDB" id="A0A0G1C943"/>
<evidence type="ECO:0000313" key="2">
    <source>
        <dbReference type="EMBL" id="KKS81959.1"/>
    </source>
</evidence>
<feature type="transmembrane region" description="Helical" evidence="1">
    <location>
        <begin position="12"/>
        <end position="34"/>
    </location>
</feature>
<protein>
    <recommendedName>
        <fullName evidence="4">DUF1648 domain-containing protein</fullName>
    </recommendedName>
</protein>
<organism evidence="2 3">
    <name type="scientific">Candidatus Wolfebacteria bacterium GW2011_GWC1_43_10</name>
    <dbReference type="NCBI Taxonomy" id="1619011"/>
    <lineage>
        <taxon>Bacteria</taxon>
        <taxon>Candidatus Wolfeibacteriota</taxon>
    </lineage>
</organism>
<keyword evidence="1" id="KW-0472">Membrane</keyword>
<comment type="caution">
    <text evidence="2">The sequence shown here is derived from an EMBL/GenBank/DDBJ whole genome shotgun (WGS) entry which is preliminary data.</text>
</comment>
<feature type="transmembrane region" description="Helical" evidence="1">
    <location>
        <begin position="92"/>
        <end position="112"/>
    </location>
</feature>
<proteinExistence type="predicted"/>
<feature type="transmembrane region" description="Helical" evidence="1">
    <location>
        <begin position="62"/>
        <end position="85"/>
    </location>
</feature>
<dbReference type="Proteomes" id="UP000034810">
    <property type="component" value="Unassembled WGS sequence"/>
</dbReference>
<evidence type="ECO:0000256" key="1">
    <source>
        <dbReference type="SAM" id="Phobius"/>
    </source>
</evidence>
<sequence>MSKHLKNFLEDRYILFPLIAGVVFWIISLVLFFLKISALEKNVIIHFNPGGVIDLAGSSSTVLLIIFYFLVFFLMNQALAYVFYFREKVLSYLVSYAAVWIIFLGMVLMYSLTVIN</sequence>
<name>A0A0G1C943_9BACT</name>